<evidence type="ECO:0000256" key="3">
    <source>
        <dbReference type="ARBA" id="ARBA00023098"/>
    </source>
</evidence>
<keyword evidence="7" id="KW-1185">Reference proteome</keyword>
<dbReference type="EMBL" id="SLYC01000025">
    <property type="protein sequence ID" value="TCQ01594.1"/>
    <property type="molecule type" value="Genomic_DNA"/>
</dbReference>
<proteinExistence type="predicted"/>
<feature type="domain" description="PNPLA" evidence="5">
    <location>
        <begin position="9"/>
        <end position="175"/>
    </location>
</feature>
<comment type="caution">
    <text evidence="6">The sequence shown here is derived from an EMBL/GenBank/DDBJ whole genome shotgun (WGS) entry which is preliminary data.</text>
</comment>
<dbReference type="RefSeq" id="WP_132848831.1">
    <property type="nucleotide sequence ID" value="NZ_CP058648.1"/>
</dbReference>
<protein>
    <submittedName>
        <fullName evidence="6">Putative patatin/cPLA2 family phospholipase</fullName>
    </submittedName>
</protein>
<dbReference type="InterPro" id="IPR002641">
    <property type="entry name" value="PNPLA_dom"/>
</dbReference>
<keyword evidence="1 4" id="KW-0378">Hydrolase</keyword>
<feature type="active site" description="Nucleophile" evidence="4">
    <location>
        <position position="43"/>
    </location>
</feature>
<comment type="caution">
    <text evidence="4">Lacks conserved residue(s) required for the propagation of feature annotation.</text>
</comment>
<keyword evidence="3 4" id="KW-0443">Lipid metabolism</keyword>
<dbReference type="OrthoDB" id="9802424at2"/>
<feature type="short sequence motif" description="GXSXG" evidence="4">
    <location>
        <begin position="41"/>
        <end position="45"/>
    </location>
</feature>
<dbReference type="PANTHER" id="PTHR14226">
    <property type="entry name" value="NEUROPATHY TARGET ESTERASE/SWISS CHEESE D.MELANOGASTER"/>
    <property type="match status" value="1"/>
</dbReference>
<dbReference type="InterPro" id="IPR037483">
    <property type="entry name" value="YjjU-like"/>
</dbReference>
<dbReference type="AlphaFoldDB" id="A0A4V2T3L7"/>
<evidence type="ECO:0000259" key="5">
    <source>
        <dbReference type="PROSITE" id="PS51635"/>
    </source>
</evidence>
<dbReference type="PROSITE" id="PS51635">
    <property type="entry name" value="PNPLA"/>
    <property type="match status" value="1"/>
</dbReference>
<keyword evidence="2 4" id="KW-0442">Lipid degradation</keyword>
<dbReference type="PANTHER" id="PTHR14226:SF25">
    <property type="entry name" value="PHOSPHOESTERASE"/>
    <property type="match status" value="1"/>
</dbReference>
<name>A0A4V2T3L7_9FIRM</name>
<dbReference type="GO" id="GO:0016787">
    <property type="term" value="F:hydrolase activity"/>
    <property type="evidence" value="ECO:0007669"/>
    <property type="project" value="UniProtKB-UniRule"/>
</dbReference>
<dbReference type="InterPro" id="IPR045943">
    <property type="entry name" value="DUF6363"/>
</dbReference>
<dbReference type="InterPro" id="IPR016035">
    <property type="entry name" value="Acyl_Trfase/lysoPLipase"/>
</dbReference>
<evidence type="ECO:0000313" key="7">
    <source>
        <dbReference type="Proteomes" id="UP000295504"/>
    </source>
</evidence>
<dbReference type="Gene3D" id="3.40.1090.10">
    <property type="entry name" value="Cytosolic phospholipase A2 catalytic domain"/>
    <property type="match status" value="1"/>
</dbReference>
<dbReference type="Pfam" id="PF19890">
    <property type="entry name" value="DUF6363"/>
    <property type="match status" value="1"/>
</dbReference>
<evidence type="ECO:0000313" key="6">
    <source>
        <dbReference type="EMBL" id="TCQ01594.1"/>
    </source>
</evidence>
<evidence type="ECO:0000256" key="2">
    <source>
        <dbReference type="ARBA" id="ARBA00022963"/>
    </source>
</evidence>
<organism evidence="6 7">
    <name type="scientific">Serpentinicella alkaliphila</name>
    <dbReference type="NCBI Taxonomy" id="1734049"/>
    <lineage>
        <taxon>Bacteria</taxon>
        <taxon>Bacillati</taxon>
        <taxon>Bacillota</taxon>
        <taxon>Clostridia</taxon>
        <taxon>Peptostreptococcales</taxon>
        <taxon>Natronincolaceae</taxon>
        <taxon>Serpentinicella</taxon>
    </lineage>
</organism>
<dbReference type="GO" id="GO:0016042">
    <property type="term" value="P:lipid catabolic process"/>
    <property type="evidence" value="ECO:0007669"/>
    <property type="project" value="UniProtKB-UniRule"/>
</dbReference>
<evidence type="ECO:0000256" key="4">
    <source>
        <dbReference type="PROSITE-ProRule" id="PRU01161"/>
    </source>
</evidence>
<dbReference type="SUPFAM" id="SSF52151">
    <property type="entry name" value="FabD/lysophospholipase-like"/>
    <property type="match status" value="1"/>
</dbReference>
<accession>A0A4V2T3L7</accession>
<dbReference type="Proteomes" id="UP000295504">
    <property type="component" value="Unassembled WGS sequence"/>
</dbReference>
<feature type="short sequence motif" description="DGA/G" evidence="4">
    <location>
        <begin position="162"/>
        <end position="164"/>
    </location>
</feature>
<gene>
    <name evidence="6" type="ORF">EDD79_10251</name>
</gene>
<dbReference type="CDD" id="cd07208">
    <property type="entry name" value="Pat_hypo_Ecoli_yjju_like"/>
    <property type="match status" value="1"/>
</dbReference>
<feature type="active site" description="Proton acceptor" evidence="4">
    <location>
        <position position="162"/>
    </location>
</feature>
<dbReference type="InterPro" id="IPR050301">
    <property type="entry name" value="NTE"/>
</dbReference>
<evidence type="ECO:0000256" key="1">
    <source>
        <dbReference type="ARBA" id="ARBA00022801"/>
    </source>
</evidence>
<reference evidence="6 7" key="1">
    <citation type="submission" date="2019-03" db="EMBL/GenBank/DDBJ databases">
        <title>Genomic Encyclopedia of Type Strains, Phase IV (KMG-IV): sequencing the most valuable type-strain genomes for metagenomic binning, comparative biology and taxonomic classification.</title>
        <authorList>
            <person name="Goeker M."/>
        </authorList>
    </citation>
    <scope>NUCLEOTIDE SEQUENCE [LARGE SCALE GENOMIC DNA]</scope>
    <source>
        <strain evidence="6 7">DSM 100013</strain>
    </source>
</reference>
<sequence>MKIKKKKALVVEGGAMRGIFSTGVLDAFLEKKFNPFDLCIGVSAGSTNIAAYLAAMYQRNYRIYIDYSIRPEFINWFKFLKGGHLVDLDWLWDITIKEIRLDLDRIVNSKSQYLVGVTEISEGKAIYLEPNKGNLEELIKASSAIPLFYRNKINILNMEVVDGGIADPIPVIEAYNWGASKIVVIRSRPFNYNMSNSNGLLNEICFRKKPGLLRALKNRANVYKQSIEFIRNPPKGVKVLEINPTNEFKTNRLTKNINILNNDYSLGYKVGLDLINRWSNSY</sequence>
<dbReference type="Pfam" id="PF01734">
    <property type="entry name" value="Patatin"/>
    <property type="match status" value="1"/>
</dbReference>